<evidence type="ECO:0000256" key="1">
    <source>
        <dbReference type="ARBA" id="ARBA00023015"/>
    </source>
</evidence>
<gene>
    <name evidence="6" type="ORF">FHR38_002618</name>
</gene>
<evidence type="ECO:0000313" key="7">
    <source>
        <dbReference type="Proteomes" id="UP000578819"/>
    </source>
</evidence>
<dbReference type="PANTHER" id="PTHR30055:SF238">
    <property type="entry name" value="MYCOFACTOCIN BIOSYNTHESIS TRANSCRIPTIONAL REGULATOR MFTR-RELATED"/>
    <property type="match status" value="1"/>
</dbReference>
<dbReference type="EMBL" id="JACHJW010000001">
    <property type="protein sequence ID" value="MBB4958885.1"/>
    <property type="molecule type" value="Genomic_DNA"/>
</dbReference>
<dbReference type="InterPro" id="IPR001647">
    <property type="entry name" value="HTH_TetR"/>
</dbReference>
<dbReference type="InterPro" id="IPR009057">
    <property type="entry name" value="Homeodomain-like_sf"/>
</dbReference>
<feature type="domain" description="HTH tetR-type" evidence="5">
    <location>
        <begin position="12"/>
        <end position="72"/>
    </location>
</feature>
<dbReference type="RefSeq" id="WP_184534910.1">
    <property type="nucleotide sequence ID" value="NZ_JACHJW010000001.1"/>
</dbReference>
<dbReference type="Proteomes" id="UP000578819">
    <property type="component" value="Unassembled WGS sequence"/>
</dbReference>
<dbReference type="Gene3D" id="1.10.357.10">
    <property type="entry name" value="Tetracycline Repressor, domain 2"/>
    <property type="match status" value="1"/>
</dbReference>
<keyword evidence="7" id="KW-1185">Reference proteome</keyword>
<dbReference type="InterPro" id="IPR050109">
    <property type="entry name" value="HTH-type_TetR-like_transc_reg"/>
</dbReference>
<dbReference type="PROSITE" id="PS50977">
    <property type="entry name" value="HTH_TETR_2"/>
    <property type="match status" value="1"/>
</dbReference>
<dbReference type="InterPro" id="IPR041347">
    <property type="entry name" value="MftR_C"/>
</dbReference>
<evidence type="ECO:0000256" key="3">
    <source>
        <dbReference type="ARBA" id="ARBA00023163"/>
    </source>
</evidence>
<sequence>MTSVNLTERRKQATRLEIARAAARLFAQRQPRDVTAEELATAAGVSLRTFFRYCPTKEDAIEPLVAAGGTAWIAAFRAAPPDLPLGEALSRTAVAALTPGTDNRMSEDQRALLRITIDDSCLRRVWQQVNFDCERELAIAIRERLGHGPSDLEVRLWAAATTAAIRVSLEHWACDDSTSVLSPAEIVVHAMTAYTRGLPGYPSDGPP</sequence>
<keyword evidence="2 4" id="KW-0238">DNA-binding</keyword>
<evidence type="ECO:0000256" key="2">
    <source>
        <dbReference type="ARBA" id="ARBA00023125"/>
    </source>
</evidence>
<organism evidence="6 7">
    <name type="scientific">Micromonospora polyrhachis</name>
    <dbReference type="NCBI Taxonomy" id="1282883"/>
    <lineage>
        <taxon>Bacteria</taxon>
        <taxon>Bacillati</taxon>
        <taxon>Actinomycetota</taxon>
        <taxon>Actinomycetes</taxon>
        <taxon>Micromonosporales</taxon>
        <taxon>Micromonosporaceae</taxon>
        <taxon>Micromonospora</taxon>
    </lineage>
</organism>
<feature type="DNA-binding region" description="H-T-H motif" evidence="4">
    <location>
        <begin position="35"/>
        <end position="54"/>
    </location>
</feature>
<dbReference type="AlphaFoldDB" id="A0A7W7SQ37"/>
<keyword evidence="3" id="KW-0804">Transcription</keyword>
<dbReference type="SUPFAM" id="SSF46689">
    <property type="entry name" value="Homeodomain-like"/>
    <property type="match status" value="1"/>
</dbReference>
<protein>
    <submittedName>
        <fullName evidence="6">AcrR family transcriptional regulator</fullName>
    </submittedName>
</protein>
<dbReference type="GO" id="GO:0003700">
    <property type="term" value="F:DNA-binding transcription factor activity"/>
    <property type="evidence" value="ECO:0007669"/>
    <property type="project" value="TreeGrafter"/>
</dbReference>
<evidence type="ECO:0000256" key="4">
    <source>
        <dbReference type="PROSITE-ProRule" id="PRU00335"/>
    </source>
</evidence>
<reference evidence="6 7" key="1">
    <citation type="submission" date="2020-08" db="EMBL/GenBank/DDBJ databases">
        <title>Sequencing the genomes of 1000 actinobacteria strains.</title>
        <authorList>
            <person name="Klenk H.-P."/>
        </authorList>
    </citation>
    <scope>NUCLEOTIDE SEQUENCE [LARGE SCALE GENOMIC DNA]</scope>
    <source>
        <strain evidence="6 7">DSM 45886</strain>
    </source>
</reference>
<dbReference type="Pfam" id="PF17754">
    <property type="entry name" value="TetR_C_14"/>
    <property type="match status" value="1"/>
</dbReference>
<evidence type="ECO:0000313" key="6">
    <source>
        <dbReference type="EMBL" id="MBB4958885.1"/>
    </source>
</evidence>
<name>A0A7W7SQ37_9ACTN</name>
<dbReference type="PANTHER" id="PTHR30055">
    <property type="entry name" value="HTH-TYPE TRANSCRIPTIONAL REGULATOR RUTR"/>
    <property type="match status" value="1"/>
</dbReference>
<dbReference type="GO" id="GO:0000976">
    <property type="term" value="F:transcription cis-regulatory region binding"/>
    <property type="evidence" value="ECO:0007669"/>
    <property type="project" value="TreeGrafter"/>
</dbReference>
<comment type="caution">
    <text evidence="6">The sequence shown here is derived from an EMBL/GenBank/DDBJ whole genome shotgun (WGS) entry which is preliminary data.</text>
</comment>
<dbReference type="Pfam" id="PF00440">
    <property type="entry name" value="TetR_N"/>
    <property type="match status" value="1"/>
</dbReference>
<keyword evidence="1" id="KW-0805">Transcription regulation</keyword>
<accession>A0A7W7SQ37</accession>
<proteinExistence type="predicted"/>
<evidence type="ECO:0000259" key="5">
    <source>
        <dbReference type="PROSITE" id="PS50977"/>
    </source>
</evidence>